<dbReference type="InterPro" id="IPR036085">
    <property type="entry name" value="PAZ_dom_sf"/>
</dbReference>
<comment type="caution">
    <text evidence="3">The sequence shown here is derived from an EMBL/GenBank/DDBJ whole genome shotgun (WGS) entry which is preliminary data.</text>
</comment>
<keyword evidence="4" id="KW-1185">Reference proteome</keyword>
<reference evidence="3 4" key="1">
    <citation type="submission" date="2024-02" db="EMBL/GenBank/DDBJ databases">
        <authorList>
            <person name="Chen Y."/>
            <person name="Shah S."/>
            <person name="Dougan E. K."/>
            <person name="Thang M."/>
            <person name="Chan C."/>
        </authorList>
    </citation>
    <scope>NUCLEOTIDE SEQUENCE [LARGE SCALE GENOMIC DNA]</scope>
</reference>
<sequence>MSRLHPDPLVAVGDIQQAIIDFLQEKGCNDLGLLLKAPSGKMTWKSAPQEDWLGGSIAALVKRLLKISPICVNTEWKRCNYSKQHDNDWVDQMDEQIRIACHQYRCLKKDPLSQKRFFKKASVSEAEQAGLVPALLADEHEELAQWLLESITPPPRKKPAAKKAKAKKRANIKKKEAASEKAATLKCSFKHRKTSSAYNKAKADAIKAGLSPNSVKERARSALRQMAADIDRVLCGNGLRVQSKVALISLTLCRCKPARANAKTLPELIHGTDTSLEVVLLKPKTPSQSSKNMKLVSPLSPFPVTPFLSTSTKLKVHGILAAEFSNRYHCKYLSREPNEDGIKDTTPKTGAGGKSVKLKTNCFRIVFDTGEFLHRYVYELPEGASQEKEIMFFEQAWSGIKAQLEHFVIRCPGYIFSPTMVGDFTVKLPSGEEMKIKYVSKLPTEQLNLGKLGPSAVVGQHVASKLAEPFKNQKLGKRYYNNCPQAAKGVLACLSGFSVASVTNACSSGVLLQLDAVHRPLGLKSVTDALYEACQAFESDVWAYRRDPAVADEWERYCVDSTVVTQYNSRVYRIKAVHFDKSPHDEFSMFVRDRKEYTKISFLKYFEAFYQIGPAHPTQPLLEAYPEKVGETVYLLPELCVPTGVTDEMRKEKNVMTEAMKNMKASPQDRLAAIKAHATEMRQDARPTNPTKSFVVHQPWKCNVEAEPVEVRARVLDPLQVVFQEKKVYPVEDGNFTKLLRNGLQCAVKLDDWSLMYPSSDESVLDIWLRSLKDIVGVAQECHLFVRRLVGVGMFDSIFRGTLPQP</sequence>
<dbReference type="SUPFAM" id="SSF101690">
    <property type="entry name" value="PAZ domain"/>
    <property type="match status" value="1"/>
</dbReference>
<dbReference type="Proteomes" id="UP001642484">
    <property type="component" value="Unassembled WGS sequence"/>
</dbReference>
<name>A0ABP0RLT9_9DINO</name>
<accession>A0ABP0RLT9</accession>
<feature type="compositionally biased region" description="Basic residues" evidence="1">
    <location>
        <begin position="155"/>
        <end position="172"/>
    </location>
</feature>
<dbReference type="Gene3D" id="2.170.260.10">
    <property type="entry name" value="paz domain"/>
    <property type="match status" value="1"/>
</dbReference>
<evidence type="ECO:0000256" key="1">
    <source>
        <dbReference type="SAM" id="MobiDB-lite"/>
    </source>
</evidence>
<dbReference type="Pfam" id="PF02170">
    <property type="entry name" value="PAZ"/>
    <property type="match status" value="1"/>
</dbReference>
<dbReference type="SMART" id="SM00949">
    <property type="entry name" value="PAZ"/>
    <property type="match status" value="1"/>
</dbReference>
<protein>
    <recommendedName>
        <fullName evidence="2">PAZ domain-containing protein</fullName>
    </recommendedName>
</protein>
<evidence type="ECO:0000313" key="4">
    <source>
        <dbReference type="Proteomes" id="UP001642484"/>
    </source>
</evidence>
<gene>
    <name evidence="3" type="ORF">CCMP2556_LOCUS47893</name>
</gene>
<organism evidence="3 4">
    <name type="scientific">Durusdinium trenchii</name>
    <dbReference type="NCBI Taxonomy" id="1381693"/>
    <lineage>
        <taxon>Eukaryota</taxon>
        <taxon>Sar</taxon>
        <taxon>Alveolata</taxon>
        <taxon>Dinophyceae</taxon>
        <taxon>Suessiales</taxon>
        <taxon>Symbiodiniaceae</taxon>
        <taxon>Durusdinium</taxon>
    </lineage>
</organism>
<feature type="domain" description="PAZ" evidence="2">
    <location>
        <begin position="540"/>
        <end position="644"/>
    </location>
</feature>
<dbReference type="EMBL" id="CAXAMN010026250">
    <property type="protein sequence ID" value="CAK9101583.1"/>
    <property type="molecule type" value="Genomic_DNA"/>
</dbReference>
<evidence type="ECO:0000259" key="2">
    <source>
        <dbReference type="PROSITE" id="PS50821"/>
    </source>
</evidence>
<feature type="region of interest" description="Disordered" evidence="1">
    <location>
        <begin position="154"/>
        <end position="177"/>
    </location>
</feature>
<evidence type="ECO:0000313" key="3">
    <source>
        <dbReference type="EMBL" id="CAK9101583.1"/>
    </source>
</evidence>
<dbReference type="PANTHER" id="PTHR22891">
    <property type="entry name" value="EUKARYOTIC TRANSLATION INITIATION FACTOR 2C"/>
    <property type="match status" value="1"/>
</dbReference>
<dbReference type="InterPro" id="IPR003100">
    <property type="entry name" value="PAZ_dom"/>
</dbReference>
<proteinExistence type="predicted"/>
<dbReference type="PROSITE" id="PS50821">
    <property type="entry name" value="PAZ"/>
    <property type="match status" value="1"/>
</dbReference>